<sequence length="209" mass="22665">MRALLADIASKVTQGRLDILHKGMDLPGKPQKLFDSDTKPLMDQENLGALIASKKPKKRAMIRKPFRGRQKFGTQNSTGSNTAQTQITEAGVPSATIHRQDPSPPVGESPSNISIRVDQADKQPRGPPDPYRRSSISTVQEGHRGSQTPKSGLLQQPICYSKENRGAQTSPGFEEAELTCGTKELQNGNIDADIPDDSKQELHEISGSG</sequence>
<feature type="compositionally biased region" description="Basic and acidic residues" evidence="1">
    <location>
        <begin position="196"/>
        <end position="209"/>
    </location>
</feature>
<evidence type="ECO:0000313" key="3">
    <source>
        <dbReference type="Proteomes" id="UP000187429"/>
    </source>
</evidence>
<keyword evidence="3" id="KW-1185">Reference proteome</keyword>
<reference evidence="3" key="1">
    <citation type="submission" date="2017-01" db="EMBL/GenBank/DDBJ databases">
        <authorList>
            <person name="Wang Y."/>
            <person name="White M."/>
            <person name="Kvist S."/>
            <person name="Moncalvo J.-M."/>
        </authorList>
    </citation>
    <scope>NUCLEOTIDE SEQUENCE [LARGE SCALE GENOMIC DNA]</scope>
    <source>
        <strain evidence="3">ID-206-W2</strain>
    </source>
</reference>
<gene>
    <name evidence="2" type="ORF">AYI69_g3590</name>
</gene>
<accession>A0A1R1YJA2</accession>
<evidence type="ECO:0000313" key="2">
    <source>
        <dbReference type="EMBL" id="OMJ26991.1"/>
    </source>
</evidence>
<comment type="caution">
    <text evidence="2">The sequence shown here is derived from an EMBL/GenBank/DDBJ whole genome shotgun (WGS) entry which is preliminary data.</text>
</comment>
<feature type="region of interest" description="Disordered" evidence="1">
    <location>
        <begin position="117"/>
        <end position="209"/>
    </location>
</feature>
<dbReference type="OrthoDB" id="5687132at2759"/>
<dbReference type="EMBL" id="LSSM01001240">
    <property type="protein sequence ID" value="OMJ26991.1"/>
    <property type="molecule type" value="Genomic_DNA"/>
</dbReference>
<dbReference type="Proteomes" id="UP000187429">
    <property type="component" value="Unassembled WGS sequence"/>
</dbReference>
<dbReference type="AlphaFoldDB" id="A0A1R1YJA2"/>
<feature type="compositionally biased region" description="Polar residues" evidence="1">
    <location>
        <begin position="134"/>
        <end position="154"/>
    </location>
</feature>
<name>A0A1R1YJA2_9FUNG</name>
<proteinExistence type="predicted"/>
<protein>
    <submittedName>
        <fullName evidence="2">Uncharacterized protein</fullName>
    </submittedName>
</protein>
<organism evidence="2 3">
    <name type="scientific">Smittium culicis</name>
    <dbReference type="NCBI Taxonomy" id="133412"/>
    <lineage>
        <taxon>Eukaryota</taxon>
        <taxon>Fungi</taxon>
        <taxon>Fungi incertae sedis</taxon>
        <taxon>Zoopagomycota</taxon>
        <taxon>Kickxellomycotina</taxon>
        <taxon>Harpellomycetes</taxon>
        <taxon>Harpellales</taxon>
        <taxon>Legeriomycetaceae</taxon>
        <taxon>Smittium</taxon>
    </lineage>
</organism>
<evidence type="ECO:0000256" key="1">
    <source>
        <dbReference type="SAM" id="MobiDB-lite"/>
    </source>
</evidence>